<dbReference type="PANTHER" id="PTHR46720:SF3">
    <property type="entry name" value="FAD-BINDING DOMAIN-CONTAINING PROTEIN-RELATED"/>
    <property type="match status" value="1"/>
</dbReference>
<dbReference type="EMBL" id="MU154522">
    <property type="protein sequence ID" value="KAF9501825.1"/>
    <property type="molecule type" value="Genomic_DNA"/>
</dbReference>
<dbReference type="GO" id="GO:0016491">
    <property type="term" value="F:oxidoreductase activity"/>
    <property type="evidence" value="ECO:0007669"/>
    <property type="project" value="UniProtKB-KW"/>
</dbReference>
<evidence type="ECO:0000256" key="3">
    <source>
        <dbReference type="ARBA" id="ARBA00023002"/>
    </source>
</evidence>
<accession>A0A9P6AB28</accession>
<dbReference type="OrthoDB" id="417877at2759"/>
<dbReference type="InterPro" id="IPR002938">
    <property type="entry name" value="FAD-bd"/>
</dbReference>
<dbReference type="InterPro" id="IPR051104">
    <property type="entry name" value="FAD_monoxygenase"/>
</dbReference>
<evidence type="ECO:0000259" key="4">
    <source>
        <dbReference type="Pfam" id="PF01494"/>
    </source>
</evidence>
<gene>
    <name evidence="5" type="ORF">BDN71DRAFT_1584867</name>
</gene>
<reference evidence="5" key="1">
    <citation type="submission" date="2020-11" db="EMBL/GenBank/DDBJ databases">
        <authorList>
            <consortium name="DOE Joint Genome Institute"/>
            <person name="Ahrendt S."/>
            <person name="Riley R."/>
            <person name="Andreopoulos W."/>
            <person name="Labutti K."/>
            <person name="Pangilinan J."/>
            <person name="Ruiz-Duenas F.J."/>
            <person name="Barrasa J.M."/>
            <person name="Sanchez-Garcia M."/>
            <person name="Camarero S."/>
            <person name="Miyauchi S."/>
            <person name="Serrano A."/>
            <person name="Linde D."/>
            <person name="Babiker R."/>
            <person name="Drula E."/>
            <person name="Ayuso-Fernandez I."/>
            <person name="Pacheco R."/>
            <person name="Padilla G."/>
            <person name="Ferreira P."/>
            <person name="Barriuso J."/>
            <person name="Kellner H."/>
            <person name="Castanera R."/>
            <person name="Alfaro M."/>
            <person name="Ramirez L."/>
            <person name="Pisabarro A.G."/>
            <person name="Kuo A."/>
            <person name="Tritt A."/>
            <person name="Lipzen A."/>
            <person name="He G."/>
            <person name="Yan M."/>
            <person name="Ng V."/>
            <person name="Cullen D."/>
            <person name="Martin F."/>
            <person name="Rosso M.-N."/>
            <person name="Henrissat B."/>
            <person name="Hibbett D."/>
            <person name="Martinez A.T."/>
            <person name="Grigoriev I.V."/>
        </authorList>
    </citation>
    <scope>NUCLEOTIDE SEQUENCE</scope>
    <source>
        <strain evidence="5">ATCC 90797</strain>
    </source>
</reference>
<dbReference type="InterPro" id="IPR036188">
    <property type="entry name" value="FAD/NAD-bd_sf"/>
</dbReference>
<sequence>MVRRNFNRKLYNPVNCSPHSALCTVEPNTEDMKVAICGGGIGGLVCAIALSEYPNIDVEVYEKNSSFEEIGAGISLWPRAWKILRRMGLEKDLLEQTHNQPREEVTIAIRLMANDETRLHTYDVKGKGAVFSSFHRADFQRVLLKHLPAACKVNFSKHLESFAHTAHSYIELRFRDGDSSACDILVGADGIRSSVRRCMLAEQAIEASRTYTDQVPCPYAESLLSGVEPQRTGIILYRAVFPAWKLRTKWPGHAVFKHTIQYQGKIAHLIAYAISRGELINIGIVDFHPDSSTLQDVVERLEILSEGWDPEIMAIVDCIEEIKPWVVWVVPSLQSFVHKRVVLLGDSAHAMIPFLGSGAGQAIEDADILATLLGHATPSGHTAEEALEVYDSIRRPFAQGVALKSEHQGHIYSEIHQPESHEWFQDHFIGVGQRMTANLEWTWATTIDGMREQALQMLEESIRA</sequence>
<dbReference type="Pfam" id="PF01494">
    <property type="entry name" value="FAD_binding_3"/>
    <property type="match status" value="2"/>
</dbReference>
<keyword evidence="6" id="KW-1185">Reference proteome</keyword>
<proteinExistence type="predicted"/>
<feature type="domain" description="FAD-binding" evidence="4">
    <location>
        <begin position="32"/>
        <end position="202"/>
    </location>
</feature>
<keyword evidence="2" id="KW-0274">FAD</keyword>
<evidence type="ECO:0000313" key="5">
    <source>
        <dbReference type="EMBL" id="KAF9501825.1"/>
    </source>
</evidence>
<comment type="caution">
    <text evidence="5">The sequence shown here is derived from an EMBL/GenBank/DDBJ whole genome shotgun (WGS) entry which is preliminary data.</text>
</comment>
<keyword evidence="1" id="KW-0285">Flavoprotein</keyword>
<dbReference type="SUPFAM" id="SSF51905">
    <property type="entry name" value="FAD/NAD(P)-binding domain"/>
    <property type="match status" value="1"/>
</dbReference>
<organism evidence="5 6">
    <name type="scientific">Pleurotus eryngii</name>
    <name type="common">Boletus of the steppes</name>
    <dbReference type="NCBI Taxonomy" id="5323"/>
    <lineage>
        <taxon>Eukaryota</taxon>
        <taxon>Fungi</taxon>
        <taxon>Dikarya</taxon>
        <taxon>Basidiomycota</taxon>
        <taxon>Agaricomycotina</taxon>
        <taxon>Agaricomycetes</taxon>
        <taxon>Agaricomycetidae</taxon>
        <taxon>Agaricales</taxon>
        <taxon>Pleurotineae</taxon>
        <taxon>Pleurotaceae</taxon>
        <taxon>Pleurotus</taxon>
    </lineage>
</organism>
<dbReference type="AlphaFoldDB" id="A0A9P6AB28"/>
<dbReference type="PANTHER" id="PTHR46720">
    <property type="entry name" value="HYDROXYLASE, PUTATIVE (AFU_ORTHOLOGUE AFUA_3G01460)-RELATED"/>
    <property type="match status" value="1"/>
</dbReference>
<dbReference type="Gene3D" id="3.50.50.60">
    <property type="entry name" value="FAD/NAD(P)-binding domain"/>
    <property type="match status" value="1"/>
</dbReference>
<dbReference type="Proteomes" id="UP000807025">
    <property type="component" value="Unassembled WGS sequence"/>
</dbReference>
<feature type="domain" description="FAD-binding" evidence="4">
    <location>
        <begin position="318"/>
        <end position="402"/>
    </location>
</feature>
<keyword evidence="3" id="KW-0560">Oxidoreductase</keyword>
<dbReference type="PRINTS" id="PR00420">
    <property type="entry name" value="RNGMNOXGNASE"/>
</dbReference>
<dbReference type="GO" id="GO:0044550">
    <property type="term" value="P:secondary metabolite biosynthetic process"/>
    <property type="evidence" value="ECO:0007669"/>
    <property type="project" value="TreeGrafter"/>
</dbReference>
<evidence type="ECO:0000256" key="1">
    <source>
        <dbReference type="ARBA" id="ARBA00022630"/>
    </source>
</evidence>
<dbReference type="GO" id="GO:0071949">
    <property type="term" value="F:FAD binding"/>
    <property type="evidence" value="ECO:0007669"/>
    <property type="project" value="InterPro"/>
</dbReference>
<protein>
    <submittedName>
        <fullName evidence="5">FAD/NAD(P)-binding domain-containing protein</fullName>
    </submittedName>
</protein>
<name>A0A9P6AB28_PLEER</name>
<evidence type="ECO:0000256" key="2">
    <source>
        <dbReference type="ARBA" id="ARBA00022827"/>
    </source>
</evidence>
<evidence type="ECO:0000313" key="6">
    <source>
        <dbReference type="Proteomes" id="UP000807025"/>
    </source>
</evidence>